<organism evidence="1 2">
    <name type="scientific">Staphylococcus epidermidis (strain ATCC 12228 / FDA PCI 1200)</name>
    <dbReference type="NCBI Taxonomy" id="176280"/>
    <lineage>
        <taxon>Bacteria</taxon>
        <taxon>Bacillati</taxon>
        <taxon>Bacillota</taxon>
        <taxon>Bacilli</taxon>
        <taxon>Bacillales</taxon>
        <taxon>Staphylococcaceae</taxon>
        <taxon>Staphylococcus</taxon>
    </lineage>
</organism>
<accession>A0A0H2VHD6</accession>
<sequence length="156" mass="17331">MIYKIKKHLSVMLKCFFGIHQEIDYFKPSLSLFSLLSFSFFCCHSFFVITSSTCMLTSTTSKPVIYFTCSLTKSVTLRKILGADSPYSKITFKSTAACFSPTSTDTPVVTLLPFEKALVKLSVKPPFMSKIPLTSRAAIPAIFSTTSSEKVNLFSN</sequence>
<proteinExistence type="predicted"/>
<dbReference type="KEGG" id="sep:SE_1773"/>
<dbReference type="AlphaFoldDB" id="A0A0H2VHD6"/>
<dbReference type="Proteomes" id="UP000001411">
    <property type="component" value="Chromosome"/>
</dbReference>
<dbReference type="EMBL" id="AE015929">
    <property type="protein sequence ID" value="AAO05414.1"/>
    <property type="molecule type" value="Genomic_DNA"/>
</dbReference>
<evidence type="ECO:0000313" key="2">
    <source>
        <dbReference type="Proteomes" id="UP000001411"/>
    </source>
</evidence>
<dbReference type="HOGENOM" id="CLU_1685498_0_0_9"/>
<gene>
    <name evidence="1" type="ordered locus">SE_1773</name>
</gene>
<protein>
    <submittedName>
        <fullName evidence="1">Alkaline shock protein 23</fullName>
    </submittedName>
</protein>
<name>A0A0H2VHD6_STAES</name>
<evidence type="ECO:0000313" key="1">
    <source>
        <dbReference type="EMBL" id="AAO05414.1"/>
    </source>
</evidence>
<reference evidence="1 2" key="1">
    <citation type="journal article" date="2003" name="Mol. Microbiol.">
        <title>Genome-based analysis of virulence genes in a non-biofilm-forming Staphylococcus epidermidis strain (ATCC 12228).</title>
        <authorList>
            <person name="Zhang Y.Q."/>
            <person name="Ren S.X."/>
            <person name="Li H.L."/>
            <person name="Wang Y.X."/>
            <person name="Fu G."/>
            <person name="Yang J."/>
            <person name="Qin Z.Q."/>
            <person name="Miao Y.G."/>
            <person name="Wang W.Y."/>
            <person name="Chen R.S."/>
            <person name="Shen Y."/>
            <person name="Chen Z."/>
            <person name="Yuan Z.H."/>
            <person name="Zhao G.P."/>
            <person name="Qu D."/>
            <person name="Danchin A."/>
            <person name="Wen Y.M."/>
        </authorList>
    </citation>
    <scope>NUCLEOTIDE SEQUENCE [LARGE SCALE GENOMIC DNA]</scope>
    <source>
        <strain evidence="2">ATCC 12228 / FDA PCI 1200</strain>
    </source>
</reference>